<evidence type="ECO:0000256" key="1">
    <source>
        <dbReference type="SAM" id="MobiDB-lite"/>
    </source>
</evidence>
<dbReference type="EMBL" id="CP072801">
    <property type="protein sequence ID" value="QTR47337.1"/>
    <property type="molecule type" value="Genomic_DNA"/>
</dbReference>
<gene>
    <name evidence="4" type="ORF">J9253_05210</name>
</gene>
<proteinExistence type="predicted"/>
<feature type="domain" description="TIR" evidence="2">
    <location>
        <begin position="1"/>
        <end position="142"/>
    </location>
</feature>
<evidence type="ECO:0000313" key="4">
    <source>
        <dbReference type="EMBL" id="QTR47337.1"/>
    </source>
</evidence>
<feature type="domain" description="SEFIR" evidence="3">
    <location>
        <begin position="2"/>
        <end position="140"/>
    </location>
</feature>
<feature type="compositionally biased region" description="Low complexity" evidence="1">
    <location>
        <begin position="229"/>
        <end position="247"/>
    </location>
</feature>
<evidence type="ECO:0000313" key="5">
    <source>
        <dbReference type="Proteomes" id="UP000672039"/>
    </source>
</evidence>
<dbReference type="SUPFAM" id="SSF49464">
    <property type="entry name" value="Carboxypeptidase regulatory domain-like"/>
    <property type="match status" value="1"/>
</dbReference>
<sequence length="353" mass="39688">MSPKVFISYSHDSDEHRQFVLELSEQLRDDGIDCFIDQYVNGAPPEGWQRWMKKQIEQAHFVLVVCTPIYLKRFDGEDPSSGRGVNFEGTIISQVLYDQFQQNTKFIPVIPESGNIDNVPWILKSGSTYKLNSDYEVLYRVLTNQPKNSAKPLGKLKRYPIGERSVPKKIERKFIMSKNLKIAAVISSIITILAYTTGIPSIPDLLGKKNIDTPQSPSANGNIISGSNNIVGNQTNNEVKGNQNNNNIDSIQVQNNYYESNPSNSSNRTTDSVPNEIGGYVYDAITKQYLDGVVVTIRDENMTTKTNGYFSFKNIMNNPKNKEIVSFAKLGYHSETIEIAFGKKDAPIKLKPE</sequence>
<dbReference type="PROSITE" id="PS51534">
    <property type="entry name" value="SEFIR"/>
    <property type="match status" value="1"/>
</dbReference>
<dbReference type="InterPro" id="IPR035897">
    <property type="entry name" value="Toll_tir_struct_dom_sf"/>
</dbReference>
<organism evidence="4 5">
    <name type="scientific">Thiothrix litoralis</name>
    <dbReference type="NCBI Taxonomy" id="2891210"/>
    <lineage>
        <taxon>Bacteria</taxon>
        <taxon>Pseudomonadati</taxon>
        <taxon>Pseudomonadota</taxon>
        <taxon>Gammaproteobacteria</taxon>
        <taxon>Thiotrichales</taxon>
        <taxon>Thiotrichaceae</taxon>
        <taxon>Thiothrix</taxon>
    </lineage>
</organism>
<dbReference type="InterPro" id="IPR000157">
    <property type="entry name" value="TIR_dom"/>
</dbReference>
<dbReference type="InterPro" id="IPR008969">
    <property type="entry name" value="CarboxyPept-like_regulatory"/>
</dbReference>
<accession>A0ABX7WVW5</accession>
<reference evidence="4 5" key="1">
    <citation type="submission" date="2021-04" db="EMBL/GenBank/DDBJ databases">
        <title>Genomics, taxonomy and metabolism of representatives of sulfur bacteria of the genus Thiothrix: Thiothrix fructosivorans QT, Thiothrix unzii A1T and three new species, Thiothrix subterranea sp. nov., Thiothrix litoralis sp. nov. and 'Candidatus Thiothrix anitrata' sp. nov.</title>
        <authorList>
            <person name="Ravin N.V."/>
            <person name="Smolyakov D."/>
            <person name="Rudenko T.S."/>
            <person name="Mardanov A.V."/>
            <person name="Beletsky A.V."/>
            <person name="Markov N.D."/>
            <person name="Fomenkov A.I."/>
            <person name="Roberts R.J."/>
            <person name="Karnachuk O.V."/>
            <person name="Novikov A."/>
            <person name="Grabovich M.Y."/>
        </authorList>
    </citation>
    <scope>NUCLEOTIDE SEQUENCE [LARGE SCALE GENOMIC DNA]</scope>
    <source>
        <strain evidence="4 5">AS</strain>
    </source>
</reference>
<feature type="region of interest" description="Disordered" evidence="1">
    <location>
        <begin position="229"/>
        <end position="248"/>
    </location>
</feature>
<protein>
    <submittedName>
        <fullName evidence="4">TIR domain-containing protein</fullName>
    </submittedName>
</protein>
<dbReference type="Pfam" id="PF08357">
    <property type="entry name" value="SEFIR"/>
    <property type="match status" value="1"/>
</dbReference>
<dbReference type="Proteomes" id="UP000672039">
    <property type="component" value="Chromosome"/>
</dbReference>
<dbReference type="Gene3D" id="3.40.50.10140">
    <property type="entry name" value="Toll/interleukin-1 receptor homology (TIR) domain"/>
    <property type="match status" value="1"/>
</dbReference>
<dbReference type="RefSeq" id="WP_210223608.1">
    <property type="nucleotide sequence ID" value="NZ_CP072801.1"/>
</dbReference>
<keyword evidence="5" id="KW-1185">Reference proteome</keyword>
<name>A0ABX7WVW5_9GAMM</name>
<evidence type="ECO:0000259" key="3">
    <source>
        <dbReference type="PROSITE" id="PS51534"/>
    </source>
</evidence>
<dbReference type="Gene3D" id="2.60.40.1120">
    <property type="entry name" value="Carboxypeptidase-like, regulatory domain"/>
    <property type="match status" value="1"/>
</dbReference>
<dbReference type="InterPro" id="IPR013568">
    <property type="entry name" value="SEFIR_dom"/>
</dbReference>
<dbReference type="SUPFAM" id="SSF52200">
    <property type="entry name" value="Toll/Interleukin receptor TIR domain"/>
    <property type="match status" value="1"/>
</dbReference>
<evidence type="ECO:0000259" key="2">
    <source>
        <dbReference type="PROSITE" id="PS50104"/>
    </source>
</evidence>
<dbReference type="PROSITE" id="PS50104">
    <property type="entry name" value="TIR"/>
    <property type="match status" value="1"/>
</dbReference>